<comment type="subcellular location">
    <subcellularLocation>
        <location evidence="2">Cytoplasm</location>
    </subcellularLocation>
    <subcellularLocation>
        <location evidence="1">Membrane</location>
        <topology evidence="1">Single-pass membrane protein</topology>
    </subcellularLocation>
</comment>
<dbReference type="EMBL" id="CAJHUB010000771">
    <property type="protein sequence ID" value="CAD7691007.1"/>
    <property type="molecule type" value="Genomic_DNA"/>
</dbReference>
<dbReference type="Pfam" id="PF05781">
    <property type="entry name" value="MRVI1"/>
    <property type="match status" value="2"/>
</dbReference>
<dbReference type="PANTHER" id="PTHR15352:SF3">
    <property type="entry name" value="INOSITOL 1,4,5-TRIPHOSPHATE RECEPTOR ASSOCIATED 2"/>
    <property type="match status" value="1"/>
</dbReference>
<dbReference type="GO" id="GO:0005789">
    <property type="term" value="C:endoplasmic reticulum membrane"/>
    <property type="evidence" value="ECO:0007669"/>
    <property type="project" value="TreeGrafter"/>
</dbReference>
<evidence type="ECO:0000256" key="3">
    <source>
        <dbReference type="ARBA" id="ARBA00022490"/>
    </source>
</evidence>
<dbReference type="InterPro" id="IPR008677">
    <property type="entry name" value="MRVI1"/>
</dbReference>
<evidence type="ECO:0000256" key="4">
    <source>
        <dbReference type="ARBA" id="ARBA00022692"/>
    </source>
</evidence>
<organism evidence="8 9">
    <name type="scientific">Nyctereutes procyonoides</name>
    <name type="common">Raccoon dog</name>
    <name type="synonym">Canis procyonoides</name>
    <dbReference type="NCBI Taxonomy" id="34880"/>
    <lineage>
        <taxon>Eukaryota</taxon>
        <taxon>Metazoa</taxon>
        <taxon>Chordata</taxon>
        <taxon>Craniata</taxon>
        <taxon>Vertebrata</taxon>
        <taxon>Euteleostomi</taxon>
        <taxon>Mammalia</taxon>
        <taxon>Eutheria</taxon>
        <taxon>Laurasiatheria</taxon>
        <taxon>Carnivora</taxon>
        <taxon>Caniformia</taxon>
        <taxon>Canidae</taxon>
        <taxon>Nyctereutes</taxon>
    </lineage>
</organism>
<evidence type="ECO:0000256" key="7">
    <source>
        <dbReference type="ARBA" id="ARBA00023136"/>
    </source>
</evidence>
<dbReference type="PANTHER" id="PTHR15352">
    <property type="entry name" value="LYMPHOID-RESTRICTED MEMBRANE PROTEIN, JAW1"/>
    <property type="match status" value="1"/>
</dbReference>
<keyword evidence="4" id="KW-0812">Transmembrane</keyword>
<keyword evidence="6" id="KW-0175">Coiled coil</keyword>
<keyword evidence="5" id="KW-1133">Transmembrane helix</keyword>
<sequence length="316" mass="35545">MGCKTLMREAIHLLCKSENDVRFPASDSLHGACFSLCLSIGKETVAESKGETTKKNDSFLCISMISLIMQSHVGLPAWSLLLPLPVSLPLSLSPNDNTFNKEEVKAELLRLLVGFKCNWFTLRKIVNFEERSCDSAEENLKKGISNCVKLLLESLTSFCEDDRQAQEIIKYQVSQAAETMTQQEQNLKRMHMTTKFLNSSTFLNTKPFSLQRVFVASLPRNIGNAGMVAGQSKHHPSLQGFMSSYSQADAEEEKCTLNTKGDLSEKRSNPSKWDVSLTSFPQMSLDAIPMQDRDSWMSLEHISQKFLRLRHKPSPV</sequence>
<name>A0A811ZPJ8_NYCPR</name>
<evidence type="ECO:0000256" key="5">
    <source>
        <dbReference type="ARBA" id="ARBA00022989"/>
    </source>
</evidence>
<evidence type="ECO:0000313" key="9">
    <source>
        <dbReference type="Proteomes" id="UP000645828"/>
    </source>
</evidence>
<accession>A0A811ZPJ8</accession>
<evidence type="ECO:0000313" key="8">
    <source>
        <dbReference type="EMBL" id="CAD7691007.1"/>
    </source>
</evidence>
<evidence type="ECO:0000256" key="1">
    <source>
        <dbReference type="ARBA" id="ARBA00004167"/>
    </source>
</evidence>
<gene>
    <name evidence="8" type="ORF">NYPRO_LOCUS23801</name>
</gene>
<keyword evidence="9" id="KW-1185">Reference proteome</keyword>
<dbReference type="Proteomes" id="UP000645828">
    <property type="component" value="Unassembled WGS sequence"/>
</dbReference>
<keyword evidence="3" id="KW-0963">Cytoplasm</keyword>
<evidence type="ECO:0000256" key="2">
    <source>
        <dbReference type="ARBA" id="ARBA00004496"/>
    </source>
</evidence>
<reference evidence="8" key="1">
    <citation type="submission" date="2020-12" db="EMBL/GenBank/DDBJ databases">
        <authorList>
            <consortium name="Molecular Ecology Group"/>
        </authorList>
    </citation>
    <scope>NUCLEOTIDE SEQUENCE</scope>
    <source>
        <strain evidence="8">TBG_1078</strain>
    </source>
</reference>
<evidence type="ECO:0000256" key="6">
    <source>
        <dbReference type="ARBA" id="ARBA00023054"/>
    </source>
</evidence>
<dbReference type="AlphaFoldDB" id="A0A811ZPJ8"/>
<protein>
    <submittedName>
        <fullName evidence="8">(raccoon dog) hypothetical protein</fullName>
    </submittedName>
</protein>
<keyword evidence="7" id="KW-0472">Membrane</keyword>
<proteinExistence type="predicted"/>
<comment type="caution">
    <text evidence="8">The sequence shown here is derived from an EMBL/GenBank/DDBJ whole genome shotgun (WGS) entry which is preliminary data.</text>
</comment>